<organism evidence="2 3">
    <name type="scientific">Trichoderma cornu-damae</name>
    <dbReference type="NCBI Taxonomy" id="654480"/>
    <lineage>
        <taxon>Eukaryota</taxon>
        <taxon>Fungi</taxon>
        <taxon>Dikarya</taxon>
        <taxon>Ascomycota</taxon>
        <taxon>Pezizomycotina</taxon>
        <taxon>Sordariomycetes</taxon>
        <taxon>Hypocreomycetidae</taxon>
        <taxon>Hypocreales</taxon>
        <taxon>Hypocreaceae</taxon>
        <taxon>Trichoderma</taxon>
    </lineage>
</organism>
<protein>
    <submittedName>
        <fullName evidence="2">Uncharacterized protein</fullName>
    </submittedName>
</protein>
<dbReference type="AlphaFoldDB" id="A0A9P8U031"/>
<dbReference type="OrthoDB" id="4900283at2759"/>
<dbReference type="EMBL" id="JAIWOZ010000001">
    <property type="protein sequence ID" value="KAH6611614.1"/>
    <property type="molecule type" value="Genomic_DNA"/>
</dbReference>
<reference evidence="2" key="1">
    <citation type="submission" date="2021-08" db="EMBL/GenBank/DDBJ databases">
        <title>Chromosome-Level Trichoderma cornu-damae using Hi-C Data.</title>
        <authorList>
            <person name="Kim C.S."/>
        </authorList>
    </citation>
    <scope>NUCLEOTIDE SEQUENCE</scope>
    <source>
        <strain evidence="2">KA19-0412C</strain>
    </source>
</reference>
<name>A0A9P8U031_9HYPO</name>
<feature type="compositionally biased region" description="Low complexity" evidence="1">
    <location>
        <begin position="16"/>
        <end position="37"/>
    </location>
</feature>
<accession>A0A9P8U031</accession>
<comment type="caution">
    <text evidence="2">The sequence shown here is derived from an EMBL/GenBank/DDBJ whole genome shotgun (WGS) entry which is preliminary data.</text>
</comment>
<feature type="compositionally biased region" description="Basic and acidic residues" evidence="1">
    <location>
        <begin position="46"/>
        <end position="67"/>
    </location>
</feature>
<evidence type="ECO:0000313" key="2">
    <source>
        <dbReference type="EMBL" id="KAH6611614.1"/>
    </source>
</evidence>
<proteinExistence type="predicted"/>
<evidence type="ECO:0000313" key="3">
    <source>
        <dbReference type="Proteomes" id="UP000827724"/>
    </source>
</evidence>
<evidence type="ECO:0000256" key="1">
    <source>
        <dbReference type="SAM" id="MobiDB-lite"/>
    </source>
</evidence>
<dbReference type="Proteomes" id="UP000827724">
    <property type="component" value="Unassembled WGS sequence"/>
</dbReference>
<keyword evidence="3" id="KW-1185">Reference proteome</keyword>
<feature type="region of interest" description="Disordered" evidence="1">
    <location>
        <begin position="1"/>
        <end position="67"/>
    </location>
</feature>
<gene>
    <name evidence="2" type="ORF">Trco_001634</name>
</gene>
<sequence length="67" mass="7470">MASKLPPNWDPKKATGGSSATKPAKGSSSGKSAKSYSMNKYLSTPQRHETWDWEKKAERRSEKSTRL</sequence>